<dbReference type="SUPFAM" id="SSF64182">
    <property type="entry name" value="DHH phosphoesterases"/>
    <property type="match status" value="1"/>
</dbReference>
<sequence length="301" mass="32736">MPDGDCIGSMLALGLALEREGKKVAFVSPGPVPLIYSFLPGVDRIKVAPPVVEDGFDLVVIVDTSVPERLGDLFVAADKLRQSGSRTLVIDHHISALPFGDLFYVDPEAAAVGEIVYDLLKLLNLEIDRDIATCLYVTLITDTGGFCYETTTAATHRRVAELIEAGVDVRDVSRRLFEEKPLKSIEALRAALNTLEVSPCGRVAWMVLDADTLNRLQVQEEHTDGVVNYARFIRGVEVALLFREVGERRVKVSFRSKSRVDVSRLAAMFGGGGHLRAAGALVEGEMDQVKKAVLEASMAAV</sequence>
<protein>
    <submittedName>
        <fullName evidence="3">Bifunctional oligoribonuclease/PAP phosphatase NrnA</fullName>
    </submittedName>
</protein>
<accession>A0A7C2IWR2</accession>
<evidence type="ECO:0000313" key="3">
    <source>
        <dbReference type="EMBL" id="HEL66180.1"/>
    </source>
</evidence>
<dbReference type="InterPro" id="IPR051319">
    <property type="entry name" value="Oligoribo/pAp-PDE_c-di-AMP_PDE"/>
</dbReference>
<dbReference type="InterPro" id="IPR003156">
    <property type="entry name" value="DHHA1_dom"/>
</dbReference>
<dbReference type="EMBL" id="DSMU01000371">
    <property type="protein sequence ID" value="HEL66180.1"/>
    <property type="molecule type" value="Genomic_DNA"/>
</dbReference>
<dbReference type="Gene3D" id="3.10.310.30">
    <property type="match status" value="1"/>
</dbReference>
<evidence type="ECO:0000259" key="2">
    <source>
        <dbReference type="Pfam" id="PF02272"/>
    </source>
</evidence>
<dbReference type="Gene3D" id="3.90.1640.10">
    <property type="entry name" value="inorganic pyrophosphatase (n-terminal core)"/>
    <property type="match status" value="1"/>
</dbReference>
<feature type="domain" description="DDH" evidence="1">
    <location>
        <begin position="2"/>
        <end position="137"/>
    </location>
</feature>
<feature type="domain" description="DHHA1" evidence="2">
    <location>
        <begin position="219"/>
        <end position="293"/>
    </location>
</feature>
<reference evidence="3" key="1">
    <citation type="journal article" date="2020" name="mSystems">
        <title>Genome- and Community-Level Interaction Insights into Carbon Utilization and Element Cycling Functions of Hydrothermarchaeota in Hydrothermal Sediment.</title>
        <authorList>
            <person name="Zhou Z."/>
            <person name="Liu Y."/>
            <person name="Xu W."/>
            <person name="Pan J."/>
            <person name="Luo Z.H."/>
            <person name="Li M."/>
        </authorList>
    </citation>
    <scope>NUCLEOTIDE SEQUENCE [LARGE SCALE GENOMIC DNA]</scope>
    <source>
        <strain evidence="3">SpSt-300</strain>
    </source>
</reference>
<organism evidence="3">
    <name type="scientific">Ammonifex degensii</name>
    <dbReference type="NCBI Taxonomy" id="42838"/>
    <lineage>
        <taxon>Bacteria</taxon>
        <taxon>Bacillati</taxon>
        <taxon>Bacillota</taxon>
        <taxon>Clostridia</taxon>
        <taxon>Thermoanaerobacterales</taxon>
        <taxon>Thermoanaerobacteraceae</taxon>
        <taxon>Ammonifex</taxon>
    </lineage>
</organism>
<comment type="caution">
    <text evidence="3">The sequence shown here is derived from an EMBL/GenBank/DDBJ whole genome shotgun (WGS) entry which is preliminary data.</text>
</comment>
<dbReference type="PANTHER" id="PTHR47618">
    <property type="entry name" value="BIFUNCTIONAL OLIGORIBONUCLEASE AND PAP PHOSPHATASE NRNA"/>
    <property type="match status" value="1"/>
</dbReference>
<dbReference type="InterPro" id="IPR038763">
    <property type="entry name" value="DHH_sf"/>
</dbReference>
<proteinExistence type="predicted"/>
<gene>
    <name evidence="3" type="ORF">ENQ34_05835</name>
</gene>
<name>A0A7C2IWR2_9THEO</name>
<dbReference type="Pfam" id="PF02272">
    <property type="entry name" value="DHHA1"/>
    <property type="match status" value="1"/>
</dbReference>
<dbReference type="Pfam" id="PF01368">
    <property type="entry name" value="DHH"/>
    <property type="match status" value="1"/>
</dbReference>
<dbReference type="PANTHER" id="PTHR47618:SF1">
    <property type="entry name" value="BIFUNCTIONAL OLIGORIBONUCLEASE AND PAP PHOSPHATASE NRNA"/>
    <property type="match status" value="1"/>
</dbReference>
<dbReference type="GO" id="GO:0003676">
    <property type="term" value="F:nucleic acid binding"/>
    <property type="evidence" value="ECO:0007669"/>
    <property type="project" value="InterPro"/>
</dbReference>
<dbReference type="InterPro" id="IPR001667">
    <property type="entry name" value="DDH_dom"/>
</dbReference>
<evidence type="ECO:0000259" key="1">
    <source>
        <dbReference type="Pfam" id="PF01368"/>
    </source>
</evidence>
<dbReference type="AlphaFoldDB" id="A0A7C2IWR2"/>